<dbReference type="AlphaFoldDB" id="A0A7X2D115"/>
<organism evidence="1 2">
    <name type="scientific">Lactococcus hircilactis</name>
    <dbReference type="NCBI Taxonomy" id="1494462"/>
    <lineage>
        <taxon>Bacteria</taxon>
        <taxon>Bacillati</taxon>
        <taxon>Bacillota</taxon>
        <taxon>Bacilli</taxon>
        <taxon>Lactobacillales</taxon>
        <taxon>Streptococcaceae</taxon>
        <taxon>Lactococcus</taxon>
    </lineage>
</organism>
<gene>
    <name evidence="1" type="ORF">GHI93_11470</name>
</gene>
<dbReference type="RefSeq" id="WP_153497167.1">
    <property type="nucleotide sequence ID" value="NZ_CBCRWP010000030.1"/>
</dbReference>
<evidence type="ECO:0000313" key="1">
    <source>
        <dbReference type="EMBL" id="MQW40539.1"/>
    </source>
</evidence>
<dbReference type="EMBL" id="WITJ01000022">
    <property type="protein sequence ID" value="MQW40539.1"/>
    <property type="molecule type" value="Genomic_DNA"/>
</dbReference>
<protein>
    <submittedName>
        <fullName evidence="1">Uncharacterized protein</fullName>
    </submittedName>
</protein>
<dbReference type="OrthoDB" id="2242849at2"/>
<accession>A0A7X2D115</accession>
<comment type="caution">
    <text evidence="1">The sequence shown here is derived from an EMBL/GenBank/DDBJ whole genome shotgun (WGS) entry which is preliminary data.</text>
</comment>
<reference evidence="1 2" key="1">
    <citation type="submission" date="2019-10" db="EMBL/GenBank/DDBJ databases">
        <authorList>
            <person name="Dong K."/>
        </authorList>
    </citation>
    <scope>NUCLEOTIDE SEQUENCE [LARGE SCALE GENOMIC DNA]</scope>
    <source>
        <strain evidence="1 2">DSM 28960</strain>
    </source>
</reference>
<keyword evidence="2" id="KW-1185">Reference proteome</keyword>
<dbReference type="Proteomes" id="UP000439550">
    <property type="component" value="Unassembled WGS sequence"/>
</dbReference>
<sequence>MELTKEQWHDVRFALRLIIRNKHNAKKAKMINDAMQMIKDPVDRDIFTKYYLEGWGIIKITMNMYYSKSAVIHRNNRATKQFVENYYDGYLLRMFEE</sequence>
<name>A0A7X2D115_9LACT</name>
<proteinExistence type="predicted"/>
<evidence type="ECO:0000313" key="2">
    <source>
        <dbReference type="Proteomes" id="UP000439550"/>
    </source>
</evidence>